<reference evidence="1 2" key="1">
    <citation type="journal article" date="2014" name="PLoS ONE">
        <title>Global Analysis of Gene Expression Profiles in Physic Nut (Jatropha curcas L.) Seedlings Exposed to Salt Stress.</title>
        <authorList>
            <person name="Zhang L."/>
            <person name="Zhang C."/>
            <person name="Wu P."/>
            <person name="Chen Y."/>
            <person name="Li M."/>
            <person name="Jiang H."/>
            <person name="Wu G."/>
        </authorList>
    </citation>
    <scope>NUCLEOTIDE SEQUENCE [LARGE SCALE GENOMIC DNA]</scope>
    <source>
        <strain evidence="2">cv. GZQX0401</strain>
        <tissue evidence="1">Young leaves</tissue>
    </source>
</reference>
<name>A0A067L558_JATCU</name>
<sequence>MVLLVQRFAKLHSKLENYHHHHHHYDHHQAEADNISAPLRVFRSEISSLVTKLSLNWKQEDGLENLSLEWIQKCFHVLPMINKAFGKLVMEIDYHMSKWKAKTSEEYFKYSLNLLDFLNSFSSSMSYLAQAKLSLSHTLSLVKTSPSLARERLKAIEFKNPRKEFKFQEYKEAEEERSCLDKEWVILQALMELRSVGFWVCSVLFGGLCGDAKGFLEMRKLAGNLSNPALIKLDSIILEVVMKKGCVLKEVKELNDAAASLAAAIASGNSRNAAEELQTRLGMIGKLLDSLTKEVDCLFNEVLVGRNDLLNGIRSTKP</sequence>
<gene>
    <name evidence="1" type="ORF">JCGZ_16893</name>
</gene>
<organism evidence="1 2">
    <name type="scientific">Jatropha curcas</name>
    <name type="common">Barbados nut</name>
    <dbReference type="NCBI Taxonomy" id="180498"/>
    <lineage>
        <taxon>Eukaryota</taxon>
        <taxon>Viridiplantae</taxon>
        <taxon>Streptophyta</taxon>
        <taxon>Embryophyta</taxon>
        <taxon>Tracheophyta</taxon>
        <taxon>Spermatophyta</taxon>
        <taxon>Magnoliopsida</taxon>
        <taxon>eudicotyledons</taxon>
        <taxon>Gunneridae</taxon>
        <taxon>Pentapetalae</taxon>
        <taxon>rosids</taxon>
        <taxon>fabids</taxon>
        <taxon>Malpighiales</taxon>
        <taxon>Euphorbiaceae</taxon>
        <taxon>Crotonoideae</taxon>
        <taxon>Jatropheae</taxon>
        <taxon>Jatropha</taxon>
    </lineage>
</organism>
<dbReference type="Proteomes" id="UP000027138">
    <property type="component" value="Unassembled WGS sequence"/>
</dbReference>
<dbReference type="EMBL" id="KK914267">
    <property type="protein sequence ID" value="KDP43606.1"/>
    <property type="molecule type" value="Genomic_DNA"/>
</dbReference>
<protein>
    <submittedName>
        <fullName evidence="1">Uncharacterized protein</fullName>
    </submittedName>
</protein>
<dbReference type="PANTHER" id="PTHR31509">
    <property type="entry name" value="BPS1-LIKE PROTEIN"/>
    <property type="match status" value="1"/>
</dbReference>
<evidence type="ECO:0000313" key="1">
    <source>
        <dbReference type="EMBL" id="KDP43606.1"/>
    </source>
</evidence>
<keyword evidence="2" id="KW-1185">Reference proteome</keyword>
<evidence type="ECO:0000313" key="2">
    <source>
        <dbReference type="Proteomes" id="UP000027138"/>
    </source>
</evidence>
<dbReference type="OrthoDB" id="985898at2759"/>
<dbReference type="STRING" id="180498.A0A067L558"/>
<proteinExistence type="predicted"/>
<accession>A0A067L558</accession>
<dbReference type="AlphaFoldDB" id="A0A067L558"/>